<evidence type="ECO:0000313" key="4">
    <source>
        <dbReference type="EMBL" id="MFI2474904.1"/>
    </source>
</evidence>
<evidence type="ECO:0000259" key="3">
    <source>
        <dbReference type="Pfam" id="PF20182"/>
    </source>
</evidence>
<dbReference type="NCBIfam" id="NF042915">
    <property type="entry name" value="MAB_1171c_fam"/>
    <property type="match status" value="1"/>
</dbReference>
<evidence type="ECO:0000256" key="1">
    <source>
        <dbReference type="SAM" id="MobiDB-lite"/>
    </source>
</evidence>
<keyword evidence="2" id="KW-0812">Transmembrane</keyword>
<feature type="transmembrane region" description="Helical" evidence="2">
    <location>
        <begin position="125"/>
        <end position="147"/>
    </location>
</feature>
<feature type="region of interest" description="Disordered" evidence="1">
    <location>
        <begin position="282"/>
        <end position="303"/>
    </location>
</feature>
<dbReference type="RefSeq" id="WP_397092887.1">
    <property type="nucleotide sequence ID" value="NZ_JBIRYO010000009.1"/>
</dbReference>
<name>A0ABW7X1B8_9NOCA</name>
<keyword evidence="5" id="KW-1185">Reference proteome</keyword>
<comment type="caution">
    <text evidence="4">The sequence shown here is derived from an EMBL/GenBank/DDBJ whole genome shotgun (WGS) entry which is preliminary data.</text>
</comment>
<feature type="transmembrane region" description="Helical" evidence="2">
    <location>
        <begin position="94"/>
        <end position="113"/>
    </location>
</feature>
<proteinExistence type="predicted"/>
<feature type="domain" description="DUF6545" evidence="3">
    <location>
        <begin position="227"/>
        <end position="356"/>
    </location>
</feature>
<dbReference type="Pfam" id="PF20182">
    <property type="entry name" value="DUF6545"/>
    <property type="match status" value="1"/>
</dbReference>
<feature type="transmembrane region" description="Helical" evidence="2">
    <location>
        <begin position="201"/>
        <end position="222"/>
    </location>
</feature>
<evidence type="ECO:0000256" key="2">
    <source>
        <dbReference type="SAM" id="Phobius"/>
    </source>
</evidence>
<sequence>MAWAVIGYVTVLLLVRFRLGGGAALDRLVNHTGLWSIATLLIYRCASTPTLDDPANQLAMGGVLMTATYQYSIGRLVGADAEPDTVWRRQRNTALLALAATALVILTATSVKYTGRSVDLRLAGVGLGTGCVFAATYNTFVLTRICLGPLRDADTRRAARIVCIVLIGSNTVLFAALALWLSQSATGWPDGPQLSLVQAAFTSWVAINATLHAMPLVAELVLRAGMDRATRTCRRLSPLWGDLTAAVPQIVMPVDTRHGSDPATRLLRMTVEIRDAMLHLGPYLPPETDDTQRTTAQKPESDRELTDYAHRLIQAAQARKAGLPPTNTSAPPAMPMAAHDFDTELAHLIDLARIWPQAKTAAESADRTARGASPIHGSR</sequence>
<reference evidence="4 5" key="1">
    <citation type="submission" date="2024-10" db="EMBL/GenBank/DDBJ databases">
        <title>The Natural Products Discovery Center: Release of the First 8490 Sequenced Strains for Exploring Actinobacteria Biosynthetic Diversity.</title>
        <authorList>
            <person name="Kalkreuter E."/>
            <person name="Kautsar S.A."/>
            <person name="Yang D."/>
            <person name="Bader C.D."/>
            <person name="Teijaro C.N."/>
            <person name="Fluegel L."/>
            <person name="Davis C.M."/>
            <person name="Simpson J.R."/>
            <person name="Lauterbach L."/>
            <person name="Steele A.D."/>
            <person name="Gui C."/>
            <person name="Meng S."/>
            <person name="Li G."/>
            <person name="Viehrig K."/>
            <person name="Ye F."/>
            <person name="Su P."/>
            <person name="Kiefer A.F."/>
            <person name="Nichols A."/>
            <person name="Cepeda A.J."/>
            <person name="Yan W."/>
            <person name="Fan B."/>
            <person name="Jiang Y."/>
            <person name="Adhikari A."/>
            <person name="Zheng C.-J."/>
            <person name="Schuster L."/>
            <person name="Cowan T.M."/>
            <person name="Smanski M.J."/>
            <person name="Chevrette M.G."/>
            <person name="De Carvalho L.P.S."/>
            <person name="Shen B."/>
        </authorList>
    </citation>
    <scope>NUCLEOTIDE SEQUENCE [LARGE SCALE GENOMIC DNA]</scope>
    <source>
        <strain evidence="4 5">NPDC019275</strain>
    </source>
</reference>
<dbReference type="Proteomes" id="UP001611415">
    <property type="component" value="Unassembled WGS sequence"/>
</dbReference>
<keyword evidence="2" id="KW-1133">Transmembrane helix</keyword>
<gene>
    <name evidence="4" type="ORF">ACH49W_16130</name>
</gene>
<organism evidence="4 5">
    <name type="scientific">Nocardia xishanensis</name>
    <dbReference type="NCBI Taxonomy" id="238964"/>
    <lineage>
        <taxon>Bacteria</taxon>
        <taxon>Bacillati</taxon>
        <taxon>Actinomycetota</taxon>
        <taxon>Actinomycetes</taxon>
        <taxon>Mycobacteriales</taxon>
        <taxon>Nocardiaceae</taxon>
        <taxon>Nocardia</taxon>
    </lineage>
</organism>
<dbReference type="EMBL" id="JBIRYO010000009">
    <property type="protein sequence ID" value="MFI2474904.1"/>
    <property type="molecule type" value="Genomic_DNA"/>
</dbReference>
<evidence type="ECO:0000313" key="5">
    <source>
        <dbReference type="Proteomes" id="UP001611415"/>
    </source>
</evidence>
<dbReference type="InterPro" id="IPR050039">
    <property type="entry name" value="MAB_1171c-like"/>
</dbReference>
<protein>
    <submittedName>
        <fullName evidence="4">MAB_1171c family putative transporter</fullName>
    </submittedName>
</protein>
<keyword evidence="2" id="KW-0472">Membrane</keyword>
<accession>A0ABW7X1B8</accession>
<dbReference type="InterPro" id="IPR046675">
    <property type="entry name" value="DUF6545"/>
</dbReference>
<feature type="transmembrane region" description="Helical" evidence="2">
    <location>
        <begin position="159"/>
        <end position="181"/>
    </location>
</feature>